<feature type="region of interest" description="Disordered" evidence="1">
    <location>
        <begin position="82"/>
        <end position="102"/>
    </location>
</feature>
<name>A0A4S2N8I1_9PEZI</name>
<dbReference type="InterPro" id="IPR013924">
    <property type="entry name" value="RNase_H2_suC"/>
</dbReference>
<dbReference type="OrthoDB" id="6222486at2759"/>
<organism evidence="2 3">
    <name type="scientific">Ascodesmis nigricans</name>
    <dbReference type="NCBI Taxonomy" id="341454"/>
    <lineage>
        <taxon>Eukaryota</taxon>
        <taxon>Fungi</taxon>
        <taxon>Dikarya</taxon>
        <taxon>Ascomycota</taxon>
        <taxon>Pezizomycotina</taxon>
        <taxon>Pezizomycetes</taxon>
        <taxon>Pezizales</taxon>
        <taxon>Ascodesmidaceae</taxon>
        <taxon>Ascodesmis</taxon>
    </lineage>
</organism>
<dbReference type="EMBL" id="ML220112">
    <property type="protein sequence ID" value="TGZ85647.1"/>
    <property type="molecule type" value="Genomic_DNA"/>
</dbReference>
<dbReference type="InParanoid" id="A0A4S2N8I1"/>
<dbReference type="GO" id="GO:0006401">
    <property type="term" value="P:RNA catabolic process"/>
    <property type="evidence" value="ECO:0007669"/>
    <property type="project" value="InterPro"/>
</dbReference>
<accession>A0A4S2N8I1</accession>
<keyword evidence="3" id="KW-1185">Reference proteome</keyword>
<gene>
    <name evidence="2" type="ORF">EX30DRAFT_346160</name>
</gene>
<protein>
    <submittedName>
        <fullName evidence="2">Uncharacterized protein</fullName>
    </submittedName>
</protein>
<reference evidence="2 3" key="1">
    <citation type="submission" date="2019-04" db="EMBL/GenBank/DDBJ databases">
        <title>Comparative genomics and transcriptomics to analyze fruiting body development in filamentous ascomycetes.</title>
        <authorList>
            <consortium name="DOE Joint Genome Institute"/>
            <person name="Lutkenhaus R."/>
            <person name="Traeger S."/>
            <person name="Breuer J."/>
            <person name="Kuo A."/>
            <person name="Lipzen A."/>
            <person name="Pangilinan J."/>
            <person name="Dilworth D."/>
            <person name="Sandor L."/>
            <person name="Poggeler S."/>
            <person name="Barry K."/>
            <person name="Grigoriev I.V."/>
            <person name="Nowrousian M."/>
        </authorList>
    </citation>
    <scope>NUCLEOTIDE SEQUENCE [LARGE SCALE GENOMIC DNA]</scope>
    <source>
        <strain evidence="2 3">CBS 389.68</strain>
    </source>
</reference>
<dbReference type="Pfam" id="PF08615">
    <property type="entry name" value="RNase_H2_suC"/>
    <property type="match status" value="1"/>
</dbReference>
<evidence type="ECO:0000256" key="1">
    <source>
        <dbReference type="SAM" id="MobiDB-lite"/>
    </source>
</evidence>
<proteinExistence type="predicted"/>
<dbReference type="PANTHER" id="PTHR47204:SF1">
    <property type="entry name" value="RIBONUCLEASE H2 SUBUNIT C"/>
    <property type="match status" value="1"/>
</dbReference>
<dbReference type="PANTHER" id="PTHR47204">
    <property type="entry name" value="OS02G0168900 PROTEIN"/>
    <property type="match status" value="1"/>
</dbReference>
<dbReference type="AlphaFoldDB" id="A0A4S2N8I1"/>
<evidence type="ECO:0000313" key="3">
    <source>
        <dbReference type="Proteomes" id="UP000298138"/>
    </source>
</evidence>
<dbReference type="Gene3D" id="2.40.128.680">
    <property type="match status" value="1"/>
</dbReference>
<sequence>MLSIRPSTKKPSSPSSSASCSLNLLPCRIAQTGPCDASSKHWIVETDGKAQQTAYFRGRKLVSSPLVLPSTHTGAVLDITQDILPTSNSDGRQRGLDEDDDFEQDADLPVEVKAVDELARFDQISVWGHEVMVNKMEDVVIKGVEEWVSVSGRMNSWEGE</sequence>
<dbReference type="Proteomes" id="UP000298138">
    <property type="component" value="Unassembled WGS sequence"/>
</dbReference>
<dbReference type="CDD" id="cd09271">
    <property type="entry name" value="RNase_H2-C"/>
    <property type="match status" value="1"/>
</dbReference>
<feature type="region of interest" description="Disordered" evidence="1">
    <location>
        <begin position="1"/>
        <end position="20"/>
    </location>
</feature>
<dbReference type="STRING" id="341454.A0A4S2N8I1"/>
<dbReference type="GO" id="GO:0032299">
    <property type="term" value="C:ribonuclease H2 complex"/>
    <property type="evidence" value="ECO:0007669"/>
    <property type="project" value="InterPro"/>
</dbReference>
<evidence type="ECO:0000313" key="2">
    <source>
        <dbReference type="EMBL" id="TGZ85647.1"/>
    </source>
</evidence>